<gene>
    <name evidence="1" type="ORF">B7P43_G03515</name>
</gene>
<dbReference type="PANTHER" id="PTHR47326">
    <property type="entry name" value="TRANSPOSABLE ELEMENT TC3 TRANSPOSASE-LIKE PROTEIN"/>
    <property type="match status" value="1"/>
</dbReference>
<name>A0A2J7RG14_9NEOP</name>
<organism evidence="1 2">
    <name type="scientific">Cryptotermes secundus</name>
    <dbReference type="NCBI Taxonomy" id="105785"/>
    <lineage>
        <taxon>Eukaryota</taxon>
        <taxon>Metazoa</taxon>
        <taxon>Ecdysozoa</taxon>
        <taxon>Arthropoda</taxon>
        <taxon>Hexapoda</taxon>
        <taxon>Insecta</taxon>
        <taxon>Pterygota</taxon>
        <taxon>Neoptera</taxon>
        <taxon>Polyneoptera</taxon>
        <taxon>Dictyoptera</taxon>
        <taxon>Blattodea</taxon>
        <taxon>Blattoidea</taxon>
        <taxon>Termitoidae</taxon>
        <taxon>Kalotermitidae</taxon>
        <taxon>Cryptotermitinae</taxon>
        <taxon>Cryptotermes</taxon>
    </lineage>
</organism>
<dbReference type="EMBL" id="NEVH01004406">
    <property type="protein sequence ID" value="PNF39779.1"/>
    <property type="molecule type" value="Genomic_DNA"/>
</dbReference>
<dbReference type="PANTHER" id="PTHR47326:SF1">
    <property type="entry name" value="HTH PSQ-TYPE DOMAIN-CONTAINING PROTEIN"/>
    <property type="match status" value="1"/>
</dbReference>
<dbReference type="Proteomes" id="UP000235965">
    <property type="component" value="Unassembled WGS sequence"/>
</dbReference>
<evidence type="ECO:0000313" key="1">
    <source>
        <dbReference type="EMBL" id="PNF39779.1"/>
    </source>
</evidence>
<keyword evidence="2" id="KW-1185">Reference proteome</keyword>
<sequence length="201" mass="23173">EDDERFFTTILFSDEACFHISGTVNPHNVCILGSANPHKHCEMARDSTKVNVWCALMHDQITGPFFFAEKTVRSVIYLDMLQSFVFPQIEALQPEITFQKDGVPPRLSTIVRDALDKHFPGRWIGRGGSISWHPRSNDITPLDSFLWGYVKDIVYKTQVRHINQLNTRVRDAITTVDVSMLAQTWKEIEYHLDRQIAELVQ</sequence>
<dbReference type="GO" id="GO:0003676">
    <property type="term" value="F:nucleic acid binding"/>
    <property type="evidence" value="ECO:0007669"/>
    <property type="project" value="InterPro"/>
</dbReference>
<dbReference type="InterPro" id="IPR036397">
    <property type="entry name" value="RNaseH_sf"/>
</dbReference>
<accession>A0A2J7RG14</accession>
<evidence type="ECO:0000313" key="2">
    <source>
        <dbReference type="Proteomes" id="UP000235965"/>
    </source>
</evidence>
<comment type="caution">
    <text evidence="1">The sequence shown here is derived from an EMBL/GenBank/DDBJ whole genome shotgun (WGS) entry which is preliminary data.</text>
</comment>
<reference evidence="1 2" key="1">
    <citation type="submission" date="2017-12" db="EMBL/GenBank/DDBJ databases">
        <title>Hemimetabolous genomes reveal molecular basis of termite eusociality.</title>
        <authorList>
            <person name="Harrison M.C."/>
            <person name="Jongepier E."/>
            <person name="Robertson H.M."/>
            <person name="Arning N."/>
            <person name="Bitard-Feildel T."/>
            <person name="Chao H."/>
            <person name="Childers C.P."/>
            <person name="Dinh H."/>
            <person name="Doddapaneni H."/>
            <person name="Dugan S."/>
            <person name="Gowin J."/>
            <person name="Greiner C."/>
            <person name="Han Y."/>
            <person name="Hu H."/>
            <person name="Hughes D.S.T."/>
            <person name="Huylmans A.-K."/>
            <person name="Kemena C."/>
            <person name="Kremer L.P.M."/>
            <person name="Lee S.L."/>
            <person name="Lopez-Ezquerra A."/>
            <person name="Mallet L."/>
            <person name="Monroy-Kuhn J.M."/>
            <person name="Moser A."/>
            <person name="Murali S.C."/>
            <person name="Muzny D.M."/>
            <person name="Otani S."/>
            <person name="Piulachs M.-D."/>
            <person name="Poelchau M."/>
            <person name="Qu J."/>
            <person name="Schaub F."/>
            <person name="Wada-Katsumata A."/>
            <person name="Worley K.C."/>
            <person name="Xie Q."/>
            <person name="Ylla G."/>
            <person name="Poulsen M."/>
            <person name="Gibbs R.A."/>
            <person name="Schal C."/>
            <person name="Richards S."/>
            <person name="Belles X."/>
            <person name="Korb J."/>
            <person name="Bornberg-Bauer E."/>
        </authorList>
    </citation>
    <scope>NUCLEOTIDE SEQUENCE [LARGE SCALE GENOMIC DNA]</scope>
    <source>
        <tissue evidence="1">Whole body</tissue>
    </source>
</reference>
<dbReference type="Gene3D" id="3.30.420.10">
    <property type="entry name" value="Ribonuclease H-like superfamily/Ribonuclease H"/>
    <property type="match status" value="1"/>
</dbReference>
<proteinExistence type="predicted"/>
<dbReference type="STRING" id="105785.A0A2J7RG14"/>
<feature type="non-terminal residue" evidence="1">
    <location>
        <position position="1"/>
    </location>
</feature>
<dbReference type="InParanoid" id="A0A2J7RG14"/>
<evidence type="ECO:0008006" key="3">
    <source>
        <dbReference type="Google" id="ProtNLM"/>
    </source>
</evidence>
<dbReference type="AlphaFoldDB" id="A0A2J7RG14"/>
<protein>
    <recommendedName>
        <fullName evidence="3">Tc1-like transposase DDE domain-containing protein</fullName>
    </recommendedName>
</protein>